<dbReference type="InterPro" id="IPR002492">
    <property type="entry name" value="Transposase_Tc1-like"/>
</dbReference>
<evidence type="ECO:0000313" key="3">
    <source>
        <dbReference type="Proteomes" id="UP000261600"/>
    </source>
</evidence>
<proteinExistence type="predicted"/>
<dbReference type="Proteomes" id="UP000261600">
    <property type="component" value="Unplaced"/>
</dbReference>
<dbReference type="GO" id="GO:0003677">
    <property type="term" value="F:DNA binding"/>
    <property type="evidence" value="ECO:0007669"/>
    <property type="project" value="InterPro"/>
</dbReference>
<protein>
    <recommendedName>
        <fullName evidence="1">Transposase Tc1-like domain-containing protein</fullName>
    </recommendedName>
</protein>
<dbReference type="PANTHER" id="PTHR23022">
    <property type="entry name" value="TRANSPOSABLE ELEMENT-RELATED"/>
    <property type="match status" value="1"/>
</dbReference>
<dbReference type="GO" id="GO:0015074">
    <property type="term" value="P:DNA integration"/>
    <property type="evidence" value="ECO:0007669"/>
    <property type="project" value="InterPro"/>
</dbReference>
<dbReference type="Ensembl" id="ENSMALT00000022693.1">
    <property type="protein sequence ID" value="ENSMALP00000022268.1"/>
    <property type="gene ID" value="ENSMALG00000015545.1"/>
</dbReference>
<keyword evidence="3" id="KW-1185">Reference proteome</keyword>
<dbReference type="GO" id="GO:0006313">
    <property type="term" value="P:DNA transposition"/>
    <property type="evidence" value="ECO:0007669"/>
    <property type="project" value="InterPro"/>
</dbReference>
<organism evidence="2 3">
    <name type="scientific">Monopterus albus</name>
    <name type="common">Swamp eel</name>
    <dbReference type="NCBI Taxonomy" id="43700"/>
    <lineage>
        <taxon>Eukaryota</taxon>
        <taxon>Metazoa</taxon>
        <taxon>Chordata</taxon>
        <taxon>Craniata</taxon>
        <taxon>Vertebrata</taxon>
        <taxon>Euteleostomi</taxon>
        <taxon>Actinopterygii</taxon>
        <taxon>Neopterygii</taxon>
        <taxon>Teleostei</taxon>
        <taxon>Neoteleostei</taxon>
        <taxon>Acanthomorphata</taxon>
        <taxon>Anabantaria</taxon>
        <taxon>Synbranchiformes</taxon>
        <taxon>Synbranchidae</taxon>
        <taxon>Monopterus</taxon>
    </lineage>
</organism>
<accession>A0A3Q3JPM7</accession>
<name>A0A3Q3JPM7_MONAL</name>
<reference evidence="2" key="1">
    <citation type="submission" date="2025-08" db="UniProtKB">
        <authorList>
            <consortium name="Ensembl"/>
        </authorList>
    </citation>
    <scope>IDENTIFICATION</scope>
</reference>
<dbReference type="PANTHER" id="PTHR23022:SF135">
    <property type="entry name" value="SI:DKEY-77F5.3"/>
    <property type="match status" value="1"/>
</dbReference>
<dbReference type="InterPro" id="IPR036397">
    <property type="entry name" value="RNaseH_sf"/>
</dbReference>
<sequence>MGRSRHCSEEQRTLIKKLIGEGKTYKEVQKIIGCSAKMISNALKWRAKPERRGRKRKTTIKMDRRITRMAKAQPMISSRMIKDSLELPVSTVTVRSRLCEANLFSRIPRKVPLLKKWHVQKRLQFAKEHINWPKEKWRNILWTDESKIVLFGSKGHMGHVVKVLWSDETKIELFGINSTRRVWRRRNAACDSKITVPTVKYGGGNIMLWGCFSAKGTGQLHRIKGRMDGAMYRQILGEHLLPSVRDLRLEQGWMMTHRQNNRLLTLEQI</sequence>
<dbReference type="Gene3D" id="3.30.420.10">
    <property type="entry name" value="Ribonuclease H-like superfamily/Ribonuclease H"/>
    <property type="match status" value="2"/>
</dbReference>
<dbReference type="STRING" id="43700.ENSMALP00000022268"/>
<dbReference type="SUPFAM" id="SSF46689">
    <property type="entry name" value="Homeodomain-like"/>
    <property type="match status" value="1"/>
</dbReference>
<evidence type="ECO:0000313" key="2">
    <source>
        <dbReference type="Ensembl" id="ENSMALP00000022268.1"/>
    </source>
</evidence>
<reference evidence="2" key="2">
    <citation type="submission" date="2025-09" db="UniProtKB">
        <authorList>
            <consortium name="Ensembl"/>
        </authorList>
    </citation>
    <scope>IDENTIFICATION</scope>
</reference>
<dbReference type="InterPro" id="IPR009057">
    <property type="entry name" value="Homeodomain-like_sf"/>
</dbReference>
<dbReference type="Pfam" id="PF01498">
    <property type="entry name" value="HTH_Tnp_Tc3_2"/>
    <property type="match status" value="1"/>
</dbReference>
<dbReference type="InterPro" id="IPR052338">
    <property type="entry name" value="Transposase_5"/>
</dbReference>
<dbReference type="AlphaFoldDB" id="A0A3Q3JPM7"/>
<evidence type="ECO:0000259" key="1">
    <source>
        <dbReference type="Pfam" id="PF01498"/>
    </source>
</evidence>
<feature type="domain" description="Transposase Tc1-like" evidence="1">
    <location>
        <begin position="63"/>
        <end position="131"/>
    </location>
</feature>